<dbReference type="InterPro" id="IPR046848">
    <property type="entry name" value="E_motif"/>
</dbReference>
<dbReference type="Pfam" id="PF20431">
    <property type="entry name" value="E_motif"/>
    <property type="match status" value="1"/>
</dbReference>
<evidence type="ECO:0000259" key="4">
    <source>
        <dbReference type="Pfam" id="PF14432"/>
    </source>
</evidence>
<sequence length="621" mass="70596">MSSTSASNTILKTLRQKNPKLVLLECCSNVGDLKIIHAHMLRTHVFFDVFASSRLVAFCIDSKTNLLHYAIRVVSQIQTPNLFIYNALIRGCSTSENPSNSFHYYIKAQRFGLLPDNITHPFLVKACGQLENAVMGMQAHGQVIKHGFEQDCYVQNSLVHMYATVGDINAARRIFKRMCRFDVVSWTCMIAGYQRCGDVESARELFDRMPEKNLVTWSTMISGYARNSRFDEAIELFEALQAEGVVANETVMVGVIYSCAHLGALAMGEKAHEYVVRNNLSLNLILGTALVDMYAKCGNMEKAVQVFEQLREKDVLCWTALIAGMAMHGYAEKALVCFSEMLTERLVPRDITFTAVLTACSHGGMVDRGLEIFESMKRDHGLEPRLEHYGCMVDLLGRAGKLAEAEKFVLEMPVKPNAPIWGALLGACRIHRNVEVGERVGKILVQMQPEHSGYYVLLSNIYARTNKWKEVTIMRQMMKEKGVRKPPGYTMIEIDRKIHEFTIGDRTHPEIEEIERMWEDIVQKIKLAGYVGNTAETLFDIDEEEKEDALHRHSEKLAIAYGIMKNRARTPIRIVKNLRVCEDCHTATKLISKVFKVELIVRDRNRFHHFKEGGCSCMDYW</sequence>
<dbReference type="Pfam" id="PF01535">
    <property type="entry name" value="PPR"/>
    <property type="match status" value="7"/>
</dbReference>
<proteinExistence type="inferred from homology"/>
<dbReference type="Proteomes" id="UP001359559">
    <property type="component" value="Unassembled WGS sequence"/>
</dbReference>
<dbReference type="Gene3D" id="1.25.40.10">
    <property type="entry name" value="Tetratricopeptide repeat domain"/>
    <property type="match status" value="3"/>
</dbReference>
<dbReference type="GO" id="GO:0009451">
    <property type="term" value="P:RNA modification"/>
    <property type="evidence" value="ECO:0007669"/>
    <property type="project" value="InterPro"/>
</dbReference>
<protein>
    <recommendedName>
        <fullName evidence="4">DYW domain-containing protein</fullName>
    </recommendedName>
</protein>
<evidence type="ECO:0000313" key="5">
    <source>
        <dbReference type="EMBL" id="KAK7284746.1"/>
    </source>
</evidence>
<accession>A0AAN9IRF2</accession>
<feature type="repeat" description="PPR" evidence="3">
    <location>
        <begin position="314"/>
        <end position="348"/>
    </location>
</feature>
<dbReference type="FunFam" id="1.25.40.10:FF:000470">
    <property type="entry name" value="Pentatricopeptide repeat-containing protein At5g66520"/>
    <property type="match status" value="1"/>
</dbReference>
<dbReference type="InterPro" id="IPR002885">
    <property type="entry name" value="PPR_rpt"/>
</dbReference>
<dbReference type="Pfam" id="PF20430">
    <property type="entry name" value="Eplus_motif"/>
    <property type="match status" value="1"/>
</dbReference>
<dbReference type="InterPro" id="IPR011990">
    <property type="entry name" value="TPR-like_helical_dom_sf"/>
</dbReference>
<feature type="repeat" description="PPR" evidence="3">
    <location>
        <begin position="283"/>
        <end position="313"/>
    </location>
</feature>
<feature type="repeat" description="PPR" evidence="3">
    <location>
        <begin position="349"/>
        <end position="384"/>
    </location>
</feature>
<evidence type="ECO:0000256" key="3">
    <source>
        <dbReference type="PROSITE-ProRule" id="PRU00708"/>
    </source>
</evidence>
<organism evidence="5 6">
    <name type="scientific">Clitoria ternatea</name>
    <name type="common">Butterfly pea</name>
    <dbReference type="NCBI Taxonomy" id="43366"/>
    <lineage>
        <taxon>Eukaryota</taxon>
        <taxon>Viridiplantae</taxon>
        <taxon>Streptophyta</taxon>
        <taxon>Embryophyta</taxon>
        <taxon>Tracheophyta</taxon>
        <taxon>Spermatophyta</taxon>
        <taxon>Magnoliopsida</taxon>
        <taxon>eudicotyledons</taxon>
        <taxon>Gunneridae</taxon>
        <taxon>Pentapetalae</taxon>
        <taxon>rosids</taxon>
        <taxon>fabids</taxon>
        <taxon>Fabales</taxon>
        <taxon>Fabaceae</taxon>
        <taxon>Papilionoideae</taxon>
        <taxon>50 kb inversion clade</taxon>
        <taxon>NPAAA clade</taxon>
        <taxon>indigoferoid/millettioid clade</taxon>
        <taxon>Phaseoleae</taxon>
        <taxon>Clitoria</taxon>
    </lineage>
</organism>
<keyword evidence="6" id="KW-1185">Reference proteome</keyword>
<comment type="similarity">
    <text evidence="1">Belongs to the PPR family. PCMP-H subfamily.</text>
</comment>
<feature type="repeat" description="PPR" evidence="3">
    <location>
        <begin position="213"/>
        <end position="247"/>
    </location>
</feature>
<dbReference type="GO" id="GO:0008270">
    <property type="term" value="F:zinc ion binding"/>
    <property type="evidence" value="ECO:0007669"/>
    <property type="project" value="InterPro"/>
</dbReference>
<dbReference type="NCBIfam" id="TIGR00756">
    <property type="entry name" value="PPR"/>
    <property type="match status" value="6"/>
</dbReference>
<dbReference type="SUPFAM" id="SSF81901">
    <property type="entry name" value="HCP-like"/>
    <property type="match status" value="1"/>
</dbReference>
<feature type="repeat" description="PPR" evidence="3">
    <location>
        <begin position="182"/>
        <end position="212"/>
    </location>
</feature>
<dbReference type="FunFam" id="1.25.40.10:FF:000333">
    <property type="entry name" value="Pentatricopeptide repeat-containing protein"/>
    <property type="match status" value="1"/>
</dbReference>
<dbReference type="PROSITE" id="PS51375">
    <property type="entry name" value="PPR"/>
    <property type="match status" value="6"/>
</dbReference>
<reference evidence="5 6" key="1">
    <citation type="submission" date="2024-01" db="EMBL/GenBank/DDBJ databases">
        <title>The genomes of 5 underutilized Papilionoideae crops provide insights into root nodulation and disease resistance.</title>
        <authorList>
            <person name="Yuan L."/>
        </authorList>
    </citation>
    <scope>NUCLEOTIDE SEQUENCE [LARGE SCALE GENOMIC DNA]</scope>
    <source>
        <strain evidence="5">LY-2023</strain>
        <tissue evidence="5">Leaf</tissue>
    </source>
</reference>
<dbReference type="PANTHER" id="PTHR47926">
    <property type="entry name" value="PENTATRICOPEPTIDE REPEAT-CONTAINING PROTEIN"/>
    <property type="match status" value="1"/>
</dbReference>
<dbReference type="FunFam" id="1.25.40.10:FF:000690">
    <property type="entry name" value="Pentatricopeptide repeat-containing protein"/>
    <property type="match status" value="1"/>
</dbReference>
<comment type="caution">
    <text evidence="5">The sequence shown here is derived from an EMBL/GenBank/DDBJ whole genome shotgun (WGS) entry which is preliminary data.</text>
</comment>
<dbReference type="AlphaFoldDB" id="A0AAN9IRF2"/>
<evidence type="ECO:0000256" key="1">
    <source>
        <dbReference type="ARBA" id="ARBA00006643"/>
    </source>
</evidence>
<dbReference type="InterPro" id="IPR046849">
    <property type="entry name" value="E2_motif"/>
</dbReference>
<dbReference type="InterPro" id="IPR046960">
    <property type="entry name" value="PPR_At4g14850-like_plant"/>
</dbReference>
<evidence type="ECO:0000256" key="2">
    <source>
        <dbReference type="ARBA" id="ARBA00022737"/>
    </source>
</evidence>
<dbReference type="GO" id="GO:0003729">
    <property type="term" value="F:mRNA binding"/>
    <property type="evidence" value="ECO:0007669"/>
    <property type="project" value="UniProtKB-ARBA"/>
</dbReference>
<feature type="repeat" description="PPR" evidence="3">
    <location>
        <begin position="81"/>
        <end position="115"/>
    </location>
</feature>
<dbReference type="PANTHER" id="PTHR47926:SF537">
    <property type="entry name" value="PENTACOTRIPEPTIDE-REPEAT REGION OF PRORP DOMAIN-CONTAINING PROTEIN"/>
    <property type="match status" value="1"/>
</dbReference>
<dbReference type="Pfam" id="PF14432">
    <property type="entry name" value="DYW_deaminase"/>
    <property type="match status" value="1"/>
</dbReference>
<dbReference type="InterPro" id="IPR032867">
    <property type="entry name" value="DYW_dom"/>
</dbReference>
<name>A0AAN9IRF2_CLITE</name>
<feature type="domain" description="DYW" evidence="4">
    <location>
        <begin position="529"/>
        <end position="621"/>
    </location>
</feature>
<evidence type="ECO:0000313" key="6">
    <source>
        <dbReference type="Proteomes" id="UP001359559"/>
    </source>
</evidence>
<gene>
    <name evidence="5" type="ORF">RJT34_19499</name>
</gene>
<dbReference type="EMBL" id="JAYKXN010000005">
    <property type="protein sequence ID" value="KAK7284746.1"/>
    <property type="molecule type" value="Genomic_DNA"/>
</dbReference>
<keyword evidence="2" id="KW-0677">Repeat</keyword>